<comment type="similarity">
    <text evidence="1">Belongs to the four-carbon acid sugar kinase family.</text>
</comment>
<dbReference type="Gene3D" id="3.40.980.20">
    <property type="entry name" value="Four-carbon acid sugar kinase, nucleotide binding domain"/>
    <property type="match status" value="1"/>
</dbReference>
<sequence>MLLGVIADDFTGAGDIANTLAKGLPGQGGLVVTQYLGVPKVKADRSVEAGVISLKTRSSPVEDAVEQSLAALEWLRNQGCEQFVFKYCSTFDSTPEGNIGPVAEALATALGVKGVIACPAFPTVGRTVHQGHLFVQDRLLSESSMRHHPLTPMTDSDIRRWLAQQTRDPVGLVNTEIVRSGSGAVRSALDAAAADGATMVICDASLDDDLVTLGRAAAGHRLITGGSGIAIGLPANFLRSGKAAGAVTAFCGVDGPEAILAGSCSATTRHQIAVHAAGHPIMALDIDAAMAGRLDVGAILEFAAAHRGNAPLIYSSDDPLEVERLQKRYGREKVAETLDDLFARTARSLVESGVSRLVVAGGETSGAVAQALDLDALSIGPEIDPGVPILIGGKGRIALALKSGNFGAPDFFAKALKQLQQGQMK</sequence>
<dbReference type="NCBIfam" id="NF043035">
    <property type="entry name" value="OxoTetrKin"/>
    <property type="match status" value="1"/>
</dbReference>
<feature type="domain" description="Four-carbon acid sugar kinase nucleotide binding" evidence="14">
    <location>
        <begin position="258"/>
        <end position="412"/>
    </location>
</feature>
<evidence type="ECO:0000256" key="11">
    <source>
        <dbReference type="ARBA" id="ARBA00039461"/>
    </source>
</evidence>
<dbReference type="InterPro" id="IPR031475">
    <property type="entry name" value="NBD_C"/>
</dbReference>
<protein>
    <recommendedName>
        <fullName evidence="11">3-oxo-tetronate kinase</fullName>
        <ecNumber evidence="10">2.7.1.217</ecNumber>
    </recommendedName>
    <alternativeName>
        <fullName evidence="12">3-dehydrotetronate 4-kinase</fullName>
    </alternativeName>
</protein>
<dbReference type="GO" id="GO:0005524">
    <property type="term" value="F:ATP binding"/>
    <property type="evidence" value="ECO:0007669"/>
    <property type="project" value="UniProtKB-KW"/>
</dbReference>
<evidence type="ECO:0000256" key="4">
    <source>
        <dbReference type="ARBA" id="ARBA00022777"/>
    </source>
</evidence>
<evidence type="ECO:0000313" key="16">
    <source>
        <dbReference type="Proteomes" id="UP000547879"/>
    </source>
</evidence>
<dbReference type="RefSeq" id="WP_183993185.1">
    <property type="nucleotide sequence ID" value="NZ_BMHW01000006.1"/>
</dbReference>
<reference evidence="15 16" key="1">
    <citation type="submission" date="2020-08" db="EMBL/GenBank/DDBJ databases">
        <title>Genomic Encyclopedia of Type Strains, Phase IV (KMG-IV): sequencing the most valuable type-strain genomes for metagenomic binning, comparative biology and taxonomic classification.</title>
        <authorList>
            <person name="Goeker M."/>
        </authorList>
    </citation>
    <scope>NUCLEOTIDE SEQUENCE [LARGE SCALE GENOMIC DNA]</scope>
    <source>
        <strain evidence="15 16">DSM 100734</strain>
    </source>
</reference>
<gene>
    <name evidence="15" type="ORF">HNQ72_003181</name>
</gene>
<keyword evidence="2" id="KW-0808">Transferase</keyword>
<feature type="domain" description="Four-carbon acid sugar kinase N-terminal" evidence="13">
    <location>
        <begin position="3"/>
        <end position="232"/>
    </location>
</feature>
<dbReference type="InterPro" id="IPR050007">
    <property type="entry name" value="OtnK"/>
</dbReference>
<name>A0A7W9Y7D4_9HYPH</name>
<comment type="catalytic activity">
    <reaction evidence="7">
        <text>3-dehydro-L-erythronate + ATP = 3-dehydro-4-O-phospho-L-erythronate + ADP + H(+)</text>
        <dbReference type="Rhea" id="RHEA:52552"/>
        <dbReference type="ChEBI" id="CHEBI:15378"/>
        <dbReference type="ChEBI" id="CHEBI:30616"/>
        <dbReference type="ChEBI" id="CHEBI:136592"/>
        <dbReference type="ChEBI" id="CHEBI:136670"/>
        <dbReference type="ChEBI" id="CHEBI:456216"/>
        <dbReference type="EC" id="2.7.1.217"/>
    </reaction>
</comment>
<organism evidence="15 16">
    <name type="scientific">Rhizobium wenxiniae</name>
    <dbReference type="NCBI Taxonomy" id="1737357"/>
    <lineage>
        <taxon>Bacteria</taxon>
        <taxon>Pseudomonadati</taxon>
        <taxon>Pseudomonadota</taxon>
        <taxon>Alphaproteobacteria</taxon>
        <taxon>Hyphomicrobiales</taxon>
        <taxon>Rhizobiaceae</taxon>
        <taxon>Rhizobium/Agrobacterium group</taxon>
        <taxon>Rhizobium</taxon>
    </lineage>
</organism>
<keyword evidence="6" id="KW-0119">Carbohydrate metabolism</keyword>
<evidence type="ECO:0000256" key="5">
    <source>
        <dbReference type="ARBA" id="ARBA00022840"/>
    </source>
</evidence>
<proteinExistence type="inferred from homology"/>
<evidence type="ECO:0000256" key="8">
    <source>
        <dbReference type="ARBA" id="ARBA00036346"/>
    </source>
</evidence>
<evidence type="ECO:0000256" key="7">
    <source>
        <dbReference type="ARBA" id="ARBA00035898"/>
    </source>
</evidence>
<keyword evidence="3" id="KW-0547">Nucleotide-binding</keyword>
<evidence type="ECO:0000256" key="12">
    <source>
        <dbReference type="ARBA" id="ARBA00041377"/>
    </source>
</evidence>
<evidence type="ECO:0000259" key="13">
    <source>
        <dbReference type="Pfam" id="PF07005"/>
    </source>
</evidence>
<keyword evidence="5" id="KW-0067">ATP-binding</keyword>
<comment type="function">
    <text evidence="9">Catalyzes the ATP-dependent phosphorylation of 3-oxo-tetronate to 3-oxo-tetronate 4-phosphate.</text>
</comment>
<dbReference type="EC" id="2.7.1.217" evidence="10"/>
<dbReference type="AlphaFoldDB" id="A0A7W9Y7D4"/>
<dbReference type="SUPFAM" id="SSF142764">
    <property type="entry name" value="YgbK-like"/>
    <property type="match status" value="1"/>
</dbReference>
<dbReference type="Gene3D" id="3.40.50.10840">
    <property type="entry name" value="Putative sugar-binding, N-terminal domain"/>
    <property type="match status" value="1"/>
</dbReference>
<dbReference type="GO" id="GO:0016301">
    <property type="term" value="F:kinase activity"/>
    <property type="evidence" value="ECO:0007669"/>
    <property type="project" value="UniProtKB-KW"/>
</dbReference>
<evidence type="ECO:0000259" key="14">
    <source>
        <dbReference type="Pfam" id="PF17042"/>
    </source>
</evidence>
<evidence type="ECO:0000313" key="15">
    <source>
        <dbReference type="EMBL" id="MBB6163341.1"/>
    </source>
</evidence>
<comment type="catalytic activity">
    <reaction evidence="8">
        <text>3-dehydro-D-erythronate + ATP = 3-dehydro-4-O-phospho-D-erythronate + ADP + H(+)</text>
        <dbReference type="Rhea" id="RHEA:52556"/>
        <dbReference type="ChEBI" id="CHEBI:15378"/>
        <dbReference type="ChEBI" id="CHEBI:30616"/>
        <dbReference type="ChEBI" id="CHEBI:57958"/>
        <dbReference type="ChEBI" id="CHEBI:136593"/>
        <dbReference type="ChEBI" id="CHEBI:456216"/>
        <dbReference type="EC" id="2.7.1.217"/>
    </reaction>
</comment>
<evidence type="ECO:0000256" key="6">
    <source>
        <dbReference type="ARBA" id="ARBA00023277"/>
    </source>
</evidence>
<comment type="caution">
    <text evidence="15">The sequence shown here is derived from an EMBL/GenBank/DDBJ whole genome shotgun (WGS) entry which is preliminary data.</text>
</comment>
<dbReference type="Proteomes" id="UP000547879">
    <property type="component" value="Unassembled WGS sequence"/>
</dbReference>
<evidence type="ECO:0000256" key="9">
    <source>
        <dbReference type="ARBA" id="ARBA00037335"/>
    </source>
</evidence>
<keyword evidence="4" id="KW-0418">Kinase</keyword>
<dbReference type="Pfam" id="PF07005">
    <property type="entry name" value="SBD_N"/>
    <property type="match status" value="1"/>
</dbReference>
<dbReference type="InterPro" id="IPR042213">
    <property type="entry name" value="NBD_C_sf"/>
</dbReference>
<dbReference type="InterPro" id="IPR010737">
    <property type="entry name" value="4-carb_acid_sugar_kinase_N"/>
</dbReference>
<evidence type="ECO:0000256" key="10">
    <source>
        <dbReference type="ARBA" id="ARBA00039095"/>
    </source>
</evidence>
<dbReference type="InterPro" id="IPR037051">
    <property type="entry name" value="4-carb_acid_sugar_kinase_N_sf"/>
</dbReference>
<dbReference type="EMBL" id="JACHEG010000003">
    <property type="protein sequence ID" value="MBB6163341.1"/>
    <property type="molecule type" value="Genomic_DNA"/>
</dbReference>
<evidence type="ECO:0000256" key="3">
    <source>
        <dbReference type="ARBA" id="ARBA00022741"/>
    </source>
</evidence>
<accession>A0A7W9Y7D4</accession>
<evidence type="ECO:0000256" key="1">
    <source>
        <dbReference type="ARBA" id="ARBA00005715"/>
    </source>
</evidence>
<dbReference type="Pfam" id="PF17042">
    <property type="entry name" value="NBD_C"/>
    <property type="match status" value="1"/>
</dbReference>
<keyword evidence="16" id="KW-1185">Reference proteome</keyword>
<evidence type="ECO:0000256" key="2">
    <source>
        <dbReference type="ARBA" id="ARBA00022679"/>
    </source>
</evidence>